<dbReference type="eggNOG" id="COG3794">
    <property type="taxonomic scope" value="Bacteria"/>
</dbReference>
<keyword evidence="4" id="KW-1185">Reference proteome</keyword>
<dbReference type="GO" id="GO:0042597">
    <property type="term" value="C:periplasmic space"/>
    <property type="evidence" value="ECO:0007669"/>
    <property type="project" value="UniProtKB-SubCell"/>
</dbReference>
<dbReference type="AlphaFoldDB" id="W0V618"/>
<evidence type="ECO:0000256" key="2">
    <source>
        <dbReference type="SAM" id="SignalP"/>
    </source>
</evidence>
<dbReference type="STRING" id="1349767.GJA_2695"/>
<protein>
    <recommendedName>
        <fullName evidence="5">Methylamine utilization protein</fullName>
    </recommendedName>
</protein>
<dbReference type="PATRIC" id="fig|1349767.4.peg.4421"/>
<dbReference type="InterPro" id="IPR034242">
    <property type="entry name" value="MauL"/>
</dbReference>
<accession>W0V618</accession>
<evidence type="ECO:0000256" key="1">
    <source>
        <dbReference type="ARBA" id="ARBA00004418"/>
    </source>
</evidence>
<dbReference type="SUPFAM" id="SSF49503">
    <property type="entry name" value="Cupredoxins"/>
    <property type="match status" value="1"/>
</dbReference>
<organism evidence="3 4">
    <name type="scientific">Janthinobacterium agaricidamnosum NBRC 102515 = DSM 9628</name>
    <dbReference type="NCBI Taxonomy" id="1349767"/>
    <lineage>
        <taxon>Bacteria</taxon>
        <taxon>Pseudomonadati</taxon>
        <taxon>Pseudomonadota</taxon>
        <taxon>Betaproteobacteria</taxon>
        <taxon>Burkholderiales</taxon>
        <taxon>Oxalobacteraceae</taxon>
        <taxon>Janthinobacterium</taxon>
    </lineage>
</organism>
<reference evidence="3 4" key="1">
    <citation type="journal article" date="2015" name="Genome Announc.">
        <title>Genome Sequence of Mushroom Soft-Rot Pathogen Janthinobacterium agaricidamnosum.</title>
        <authorList>
            <person name="Graupner K."/>
            <person name="Lackner G."/>
            <person name="Hertweck C."/>
        </authorList>
    </citation>
    <scope>NUCLEOTIDE SEQUENCE [LARGE SCALE GENOMIC DNA]</scope>
    <source>
        <strain evidence="4">NBRC 102515 / DSM 9628</strain>
    </source>
</reference>
<dbReference type="HOGENOM" id="CLU_084768_2_2_4"/>
<dbReference type="KEGG" id="jag:GJA_2695"/>
<dbReference type="InterPro" id="IPR008972">
    <property type="entry name" value="Cupredoxin"/>
</dbReference>
<dbReference type="Gene3D" id="2.60.40.420">
    <property type="entry name" value="Cupredoxins - blue copper proteins"/>
    <property type="match status" value="1"/>
</dbReference>
<feature type="signal peptide" evidence="2">
    <location>
        <begin position="1"/>
        <end position="24"/>
    </location>
</feature>
<comment type="subcellular location">
    <subcellularLocation>
        <location evidence="1">Periplasm</location>
    </subcellularLocation>
</comment>
<evidence type="ECO:0000313" key="4">
    <source>
        <dbReference type="Proteomes" id="UP000027604"/>
    </source>
</evidence>
<feature type="chain" id="PRO_5004797594" description="Methylamine utilization protein" evidence="2">
    <location>
        <begin position="25"/>
        <end position="212"/>
    </location>
</feature>
<evidence type="ECO:0000313" key="3">
    <source>
        <dbReference type="EMBL" id="CDG83326.1"/>
    </source>
</evidence>
<gene>
    <name evidence="3" type="ORF">GJA_2695</name>
</gene>
<proteinExistence type="predicted"/>
<dbReference type="CDD" id="cd04221">
    <property type="entry name" value="MauL"/>
    <property type="match status" value="1"/>
</dbReference>
<dbReference type="EMBL" id="HG322949">
    <property type="protein sequence ID" value="CDG83326.1"/>
    <property type="molecule type" value="Genomic_DNA"/>
</dbReference>
<dbReference type="InterPro" id="IPR013784">
    <property type="entry name" value="Carb-bd-like_fold"/>
</dbReference>
<dbReference type="GO" id="GO:0030246">
    <property type="term" value="F:carbohydrate binding"/>
    <property type="evidence" value="ECO:0007669"/>
    <property type="project" value="InterPro"/>
</dbReference>
<keyword evidence="2" id="KW-0732">Signal</keyword>
<name>W0V618_9BURK</name>
<evidence type="ECO:0008006" key="5">
    <source>
        <dbReference type="Google" id="ProtNLM"/>
    </source>
</evidence>
<sequence length="212" mass="22393">MLSKVLVSTASLACLLAVSGGAAASAVEVQVFDSNGKVLPDVAVYAEPDGGATPKTLRAGEIAQKSLKFVPLMTVIQTGSTISFPNNDKVRHHIYSFSAPKKFDQKLYAGDAAARQVFDKPGTVVLGCNIHDKMLAYIRVVDTPYYAKTDEAGDARIELPAGKYILKAWHYQSTGGQPSEQVLVVKGAEAQKATFKLALKAVATGDVAAAAH</sequence>
<dbReference type="RefSeq" id="WP_051780775.1">
    <property type="nucleotide sequence ID" value="NZ_BCTH01000039.1"/>
</dbReference>
<dbReference type="Proteomes" id="UP000027604">
    <property type="component" value="Chromosome I"/>
</dbReference>
<dbReference type="SUPFAM" id="SSF49452">
    <property type="entry name" value="Starch-binding domain-like"/>
    <property type="match status" value="1"/>
</dbReference>